<dbReference type="EMBL" id="CP121694">
    <property type="protein sequence ID" value="WRO20931.1"/>
    <property type="molecule type" value="Genomic_DNA"/>
</dbReference>
<protein>
    <submittedName>
        <fullName evidence="1">DUF2993 domain-containing protein</fullName>
    </submittedName>
</protein>
<reference evidence="1 2" key="1">
    <citation type="submission" date="2023-04" db="EMBL/GenBank/DDBJ databases">
        <authorList>
            <person name="Hsu D."/>
        </authorList>
    </citation>
    <scope>NUCLEOTIDE SEQUENCE [LARGE SCALE GENOMIC DNA]</scope>
    <source>
        <strain evidence="1 2">MK1</strain>
    </source>
</reference>
<dbReference type="Pfam" id="PF11209">
    <property type="entry name" value="LmeA"/>
    <property type="match status" value="1"/>
</dbReference>
<dbReference type="RefSeq" id="WP_366923808.1">
    <property type="nucleotide sequence ID" value="NZ_CP121694.1"/>
</dbReference>
<keyword evidence="2" id="KW-1185">Reference proteome</keyword>
<organism evidence="1 2">
    <name type="scientific">Metallumcola ferriviriculae</name>
    <dbReference type="NCBI Taxonomy" id="3039180"/>
    <lineage>
        <taxon>Bacteria</taxon>
        <taxon>Bacillati</taxon>
        <taxon>Bacillota</taxon>
        <taxon>Clostridia</taxon>
        <taxon>Neomoorellales</taxon>
        <taxon>Desulfitibacteraceae</taxon>
        <taxon>Metallumcola</taxon>
    </lineage>
</organism>
<dbReference type="InterPro" id="IPR021373">
    <property type="entry name" value="DUF2993"/>
</dbReference>
<dbReference type="Proteomes" id="UP001329915">
    <property type="component" value="Chromosome"/>
</dbReference>
<proteinExistence type="predicted"/>
<accession>A0AAU0UL72</accession>
<dbReference type="KEGG" id="dbc:MFMK1_000721"/>
<dbReference type="AlphaFoldDB" id="A0AAU0UL72"/>
<sequence>MKLRWRLVLLLVAFLAVGQFLLPDAAEWGIKNAMVGTYPNLSQARVEVVARPGVKVLAGRMDRVRLHAEEVDFGSIQAASVDLELEQARLDLRKLLLDKKLFFSARSRRLEVELKEEGINRYLRQVNVPLIGEPTIEIKAKEALLSGKVTLVGREVNIGVRGALTLEDGKLKYKPERVSFNGKELAPAMQQRLLSRIAFIMPLSSMPVEAYFSKMRQYQGRVILVSEGTGIH</sequence>
<evidence type="ECO:0000313" key="2">
    <source>
        <dbReference type="Proteomes" id="UP001329915"/>
    </source>
</evidence>
<name>A0AAU0UL72_9FIRM</name>
<gene>
    <name evidence="1" type="ORF">MFMK1_000721</name>
</gene>
<evidence type="ECO:0000313" key="1">
    <source>
        <dbReference type="EMBL" id="WRO20931.1"/>
    </source>
</evidence>